<dbReference type="InterPro" id="IPR020084">
    <property type="entry name" value="NUDIX_hydrolase_CS"/>
</dbReference>
<comment type="caution">
    <text evidence="5">The sequence shown here is derived from an EMBL/GenBank/DDBJ whole genome shotgun (WGS) entry which is preliminary data.</text>
</comment>
<dbReference type="PROSITE" id="PS00893">
    <property type="entry name" value="NUDIX_BOX"/>
    <property type="match status" value="2"/>
</dbReference>
<dbReference type="InterPro" id="IPR020476">
    <property type="entry name" value="Nudix_hydrolase"/>
</dbReference>
<sequence>MSDLLTLRAVWGTRPLLGVAAGLLIENERGEVLLQRRGDDGLWGLPGGAVESGEDFLAAARRELREETGLECPGLTWLGLYDGLVSGPDLYHRYPHGDEIYIVDVLFYGSLPARALEHACPDDSGETLELGWFAHDGLPPLSGSINVVCLNILRRRAGLPPLALPPRPPQQPDPGSWATDYWADLARALRGHPTFVPGASVYVEDDAGRLLLLRDAESGQWTLPGGKLEPGEGLEDCARRELREETGLEAAALEPLHLLAGPEFRYRDGAGVWDSVGVAYRARGVSGELRLPASEVTEARFIRAAELDGLDLLGPYTRRAVALWREAHAGPASTV</sequence>
<dbReference type="Pfam" id="PF00293">
    <property type="entry name" value="NUDIX"/>
    <property type="match status" value="2"/>
</dbReference>
<evidence type="ECO:0000313" key="6">
    <source>
        <dbReference type="Proteomes" id="UP001595979"/>
    </source>
</evidence>
<dbReference type="PANTHER" id="PTHR43046">
    <property type="entry name" value="GDP-MANNOSE MANNOSYL HYDROLASE"/>
    <property type="match status" value="1"/>
</dbReference>
<keyword evidence="2 3" id="KW-0378">Hydrolase</keyword>
<evidence type="ECO:0000256" key="1">
    <source>
        <dbReference type="ARBA" id="ARBA00001946"/>
    </source>
</evidence>
<protein>
    <submittedName>
        <fullName evidence="5">NUDIX domain-containing protein</fullName>
    </submittedName>
</protein>
<proteinExistence type="inferred from homology"/>
<evidence type="ECO:0000259" key="4">
    <source>
        <dbReference type="PROSITE" id="PS51462"/>
    </source>
</evidence>
<dbReference type="PANTHER" id="PTHR43046:SF16">
    <property type="entry name" value="ADP-RIBOSE PYROPHOSPHATASE YJHB-RELATED"/>
    <property type="match status" value="1"/>
</dbReference>
<dbReference type="PROSITE" id="PS51462">
    <property type="entry name" value="NUDIX"/>
    <property type="match status" value="2"/>
</dbReference>
<dbReference type="Gene3D" id="3.90.79.10">
    <property type="entry name" value="Nucleoside Triphosphate Pyrophosphohydrolase"/>
    <property type="match status" value="2"/>
</dbReference>
<name>A0ABW1DNQ4_9DEIO</name>
<dbReference type="Proteomes" id="UP001595979">
    <property type="component" value="Unassembled WGS sequence"/>
</dbReference>
<feature type="domain" description="Nudix hydrolase" evidence="4">
    <location>
        <begin position="16"/>
        <end position="154"/>
    </location>
</feature>
<dbReference type="SUPFAM" id="SSF55811">
    <property type="entry name" value="Nudix"/>
    <property type="match status" value="2"/>
</dbReference>
<dbReference type="EMBL" id="JBHSOH010000032">
    <property type="protein sequence ID" value="MFC5849760.1"/>
    <property type="molecule type" value="Genomic_DNA"/>
</dbReference>
<dbReference type="InterPro" id="IPR000086">
    <property type="entry name" value="NUDIX_hydrolase_dom"/>
</dbReference>
<dbReference type="InterPro" id="IPR015797">
    <property type="entry name" value="NUDIX_hydrolase-like_dom_sf"/>
</dbReference>
<dbReference type="PRINTS" id="PR00502">
    <property type="entry name" value="NUDIXFAMILY"/>
</dbReference>
<organism evidence="5 6">
    <name type="scientific">Deinococcus petrolearius</name>
    <dbReference type="NCBI Taxonomy" id="1751295"/>
    <lineage>
        <taxon>Bacteria</taxon>
        <taxon>Thermotogati</taxon>
        <taxon>Deinococcota</taxon>
        <taxon>Deinococci</taxon>
        <taxon>Deinococcales</taxon>
        <taxon>Deinococcaceae</taxon>
        <taxon>Deinococcus</taxon>
    </lineage>
</organism>
<keyword evidence="6" id="KW-1185">Reference proteome</keyword>
<accession>A0ABW1DNQ4</accession>
<comment type="similarity">
    <text evidence="3">Belongs to the Nudix hydrolase family.</text>
</comment>
<evidence type="ECO:0000256" key="3">
    <source>
        <dbReference type="RuleBase" id="RU003476"/>
    </source>
</evidence>
<reference evidence="6" key="1">
    <citation type="journal article" date="2019" name="Int. J. Syst. Evol. Microbiol.">
        <title>The Global Catalogue of Microorganisms (GCM) 10K type strain sequencing project: providing services to taxonomists for standard genome sequencing and annotation.</title>
        <authorList>
            <consortium name="The Broad Institute Genomics Platform"/>
            <consortium name="The Broad Institute Genome Sequencing Center for Infectious Disease"/>
            <person name="Wu L."/>
            <person name="Ma J."/>
        </authorList>
    </citation>
    <scope>NUCLEOTIDE SEQUENCE [LARGE SCALE GENOMIC DNA]</scope>
    <source>
        <strain evidence="6">CGMCC 1.15053</strain>
    </source>
</reference>
<dbReference type="RefSeq" id="WP_380051165.1">
    <property type="nucleotide sequence ID" value="NZ_JBHSOH010000032.1"/>
</dbReference>
<evidence type="ECO:0000256" key="2">
    <source>
        <dbReference type="ARBA" id="ARBA00022801"/>
    </source>
</evidence>
<evidence type="ECO:0000313" key="5">
    <source>
        <dbReference type="EMBL" id="MFC5849760.1"/>
    </source>
</evidence>
<feature type="domain" description="Nudix hydrolase" evidence="4">
    <location>
        <begin position="194"/>
        <end position="327"/>
    </location>
</feature>
<gene>
    <name evidence="5" type="ORF">ACFPQ6_15755</name>
</gene>
<comment type="cofactor">
    <cofactor evidence="1">
        <name>Mg(2+)</name>
        <dbReference type="ChEBI" id="CHEBI:18420"/>
    </cofactor>
</comment>